<feature type="compositionally biased region" description="Pro residues" evidence="1">
    <location>
        <begin position="175"/>
        <end position="186"/>
    </location>
</feature>
<dbReference type="AlphaFoldDB" id="A0A6A4BNX1"/>
<evidence type="ECO:0000256" key="1">
    <source>
        <dbReference type="SAM" id="MobiDB-lite"/>
    </source>
</evidence>
<evidence type="ECO:0000259" key="2">
    <source>
        <dbReference type="PROSITE" id="PS50879"/>
    </source>
</evidence>
<protein>
    <recommendedName>
        <fullName evidence="2">RNase H type-1 domain-containing protein</fullName>
    </recommendedName>
</protein>
<feature type="compositionally biased region" description="Basic residues" evidence="1">
    <location>
        <begin position="330"/>
        <end position="353"/>
    </location>
</feature>
<feature type="domain" description="RNase H type-1" evidence="2">
    <location>
        <begin position="17"/>
        <end position="150"/>
    </location>
</feature>
<dbReference type="GO" id="GO:0003676">
    <property type="term" value="F:nucleic acid binding"/>
    <property type="evidence" value="ECO:0007669"/>
    <property type="project" value="InterPro"/>
</dbReference>
<gene>
    <name evidence="3" type="ORF">PF001_g25909</name>
</gene>
<organism evidence="3 4">
    <name type="scientific">Phytophthora fragariae</name>
    <dbReference type="NCBI Taxonomy" id="53985"/>
    <lineage>
        <taxon>Eukaryota</taxon>
        <taxon>Sar</taxon>
        <taxon>Stramenopiles</taxon>
        <taxon>Oomycota</taxon>
        <taxon>Peronosporomycetes</taxon>
        <taxon>Peronosporales</taxon>
        <taxon>Peronosporaceae</taxon>
        <taxon>Phytophthora</taxon>
    </lineage>
</organism>
<sequence length="756" mass="83313">MDVVVETTMDSDPPTTTPRAWRLQFDGACRSAHNPGGAGALLYNPEGAVVWTGSHYIPGAQKTNNTAEYTALLIGACAAADHGATSLRVEGDSLLVIRQVKGLYATKSTRLRKLRNAVRHELARVGQHSLHHIDRQGNAFADRLANRALDTKSDKIECKEHPVAGACTTLMGPPSTDPPATPPPAPVDAEMMDADSDSEPRADIDDGEIYAPMRLEPGVIPARRPRLRLRQLTDDEMEAAGEVVERLSAALSAKITNASDWETAEGYITALPYLLYDELQPYTQSRQARRSTPHEQPPPGTHDQHSGTTAGSDGNDECEQDPAGEPRPAPPRRRRRGRKRRRKGHRQRRHPRTPTRQAGGRSQRRSRRPRAPDEDQHHLTYRIDEALAELHALEGITPQDRPAISRARRRVGRIRSAINQRLLRHRFDTAEKEYVDGILAKARTERAAAAARESGGAAAAAARAAADGEEQQEDAGTCPIPGAQLWRHFDQVNTPAKAFDPEAPDGEVFRAAMASLPAVTRFRGLLTEAPTADDIETQLQHARGASSPGLDGVGYDVYKRFAIQLLPALTAAFQRCWESQRVPQSWKLVVVRLLHKKGSREDPANWRPICLQQAIYKLYTGVHARRLVRWLDANERHAPGQKGFRSVNGCGEHNFLAATLIDHARRRHKPLYEVWYDFCNAFGSVPFKLLWDALARLGVPAHYVEVCQGLYDGPTDPAARGGVPGVPAEPAPVLGRDQPPPPRAAEAAQLRRPALR</sequence>
<comment type="caution">
    <text evidence="3">The sequence shown here is derived from an EMBL/GenBank/DDBJ whole genome shotgun (WGS) entry which is preliminary data.</text>
</comment>
<reference evidence="3 4" key="1">
    <citation type="submission" date="2018-08" db="EMBL/GenBank/DDBJ databases">
        <title>Genomic investigation of the strawberry pathogen Phytophthora fragariae indicates pathogenicity is determined by transcriptional variation in three key races.</title>
        <authorList>
            <person name="Adams T.M."/>
            <person name="Armitage A.D."/>
            <person name="Sobczyk M.K."/>
            <person name="Bates H.J."/>
            <person name="Dunwell J.M."/>
            <person name="Nellist C.F."/>
            <person name="Harrison R.J."/>
        </authorList>
    </citation>
    <scope>NUCLEOTIDE SEQUENCE [LARGE SCALE GENOMIC DNA]</scope>
    <source>
        <strain evidence="3 4">A4</strain>
    </source>
</reference>
<dbReference type="Proteomes" id="UP000437068">
    <property type="component" value="Unassembled WGS sequence"/>
</dbReference>
<dbReference type="PANTHER" id="PTHR19446">
    <property type="entry name" value="REVERSE TRANSCRIPTASES"/>
    <property type="match status" value="1"/>
</dbReference>
<feature type="compositionally biased region" description="Low complexity" evidence="1">
    <location>
        <begin position="744"/>
        <end position="756"/>
    </location>
</feature>
<evidence type="ECO:0000313" key="3">
    <source>
        <dbReference type="EMBL" id="KAE9276904.1"/>
    </source>
</evidence>
<feature type="compositionally biased region" description="Low complexity" evidence="1">
    <location>
        <begin position="718"/>
        <end position="737"/>
    </location>
</feature>
<dbReference type="PROSITE" id="PS50879">
    <property type="entry name" value="RNASE_H_1"/>
    <property type="match status" value="1"/>
</dbReference>
<dbReference type="GO" id="GO:0004523">
    <property type="term" value="F:RNA-DNA hybrid ribonuclease activity"/>
    <property type="evidence" value="ECO:0007669"/>
    <property type="project" value="InterPro"/>
</dbReference>
<dbReference type="InterPro" id="IPR036397">
    <property type="entry name" value="RNaseH_sf"/>
</dbReference>
<dbReference type="EMBL" id="QXGE01003130">
    <property type="protein sequence ID" value="KAE9276904.1"/>
    <property type="molecule type" value="Genomic_DNA"/>
</dbReference>
<proteinExistence type="predicted"/>
<evidence type="ECO:0000313" key="4">
    <source>
        <dbReference type="Proteomes" id="UP000437068"/>
    </source>
</evidence>
<feature type="region of interest" description="Disordered" evidence="1">
    <location>
        <begin position="169"/>
        <end position="206"/>
    </location>
</feature>
<dbReference type="InterPro" id="IPR002156">
    <property type="entry name" value="RNaseH_domain"/>
</dbReference>
<dbReference type="SUPFAM" id="SSF53098">
    <property type="entry name" value="Ribonuclease H-like"/>
    <property type="match status" value="1"/>
</dbReference>
<dbReference type="Gene3D" id="3.30.420.10">
    <property type="entry name" value="Ribonuclease H-like superfamily/Ribonuclease H"/>
    <property type="match status" value="1"/>
</dbReference>
<dbReference type="InterPro" id="IPR012337">
    <property type="entry name" value="RNaseH-like_sf"/>
</dbReference>
<dbReference type="Pfam" id="PF13456">
    <property type="entry name" value="RVT_3"/>
    <property type="match status" value="1"/>
</dbReference>
<accession>A0A6A4BNX1</accession>
<dbReference type="CDD" id="cd09279">
    <property type="entry name" value="RNase_HI_like"/>
    <property type="match status" value="1"/>
</dbReference>
<feature type="region of interest" description="Disordered" evidence="1">
    <location>
        <begin position="284"/>
        <end position="378"/>
    </location>
</feature>
<name>A0A6A4BNX1_9STRA</name>
<feature type="region of interest" description="Disordered" evidence="1">
    <location>
        <begin position="718"/>
        <end position="756"/>
    </location>
</feature>